<comment type="caution">
    <text evidence="11">The sequence shown here is derived from an EMBL/GenBank/DDBJ whole genome shotgun (WGS) entry which is preliminary data.</text>
</comment>
<dbReference type="Proteomes" id="UP000217838">
    <property type="component" value="Unassembled WGS sequence"/>
</dbReference>
<gene>
    <name evidence="11" type="primary">rfbA</name>
    <name evidence="11" type="ORF">COB11_08270</name>
</gene>
<dbReference type="PANTHER" id="PTHR43532">
    <property type="entry name" value="GLUCOSE-1-PHOSPHATE THYMIDYLYLTRANSFERASE"/>
    <property type="match status" value="1"/>
</dbReference>
<comment type="similarity">
    <text evidence="2 9">Belongs to the glucose-1-phosphate thymidylyltransferase family.</text>
</comment>
<dbReference type="PANTHER" id="PTHR43532:SF1">
    <property type="entry name" value="GLUCOSE-1-PHOSPHATE THYMIDYLYLTRANSFERASE 1"/>
    <property type="match status" value="1"/>
</dbReference>
<accession>A0A2A4Y9W0</accession>
<proteinExistence type="inferred from homology"/>
<dbReference type="EMBL" id="NVUU01000129">
    <property type="protein sequence ID" value="PCI91628.1"/>
    <property type="molecule type" value="Genomic_DNA"/>
</dbReference>
<name>A0A2A4Y9W0_UNCAE</name>
<evidence type="ECO:0000256" key="8">
    <source>
        <dbReference type="ARBA" id="ARBA00049336"/>
    </source>
</evidence>
<keyword evidence="6 9" id="KW-0479">Metal-binding</keyword>
<feature type="domain" description="Nucleotidyl transferase" evidence="10">
    <location>
        <begin position="2"/>
        <end position="237"/>
    </location>
</feature>
<evidence type="ECO:0000256" key="1">
    <source>
        <dbReference type="ARBA" id="ARBA00001946"/>
    </source>
</evidence>
<dbReference type="SUPFAM" id="SSF53448">
    <property type="entry name" value="Nucleotide-diphospho-sugar transferases"/>
    <property type="match status" value="1"/>
</dbReference>
<keyword evidence="7 9" id="KW-0460">Magnesium</keyword>
<dbReference type="InterPro" id="IPR005835">
    <property type="entry name" value="NTP_transferase_dom"/>
</dbReference>
<evidence type="ECO:0000256" key="5">
    <source>
        <dbReference type="ARBA" id="ARBA00022695"/>
    </source>
</evidence>
<dbReference type="InterPro" id="IPR029044">
    <property type="entry name" value="Nucleotide-diphossugar_trans"/>
</dbReference>
<comment type="cofactor">
    <cofactor evidence="1">
        <name>Mg(2+)</name>
        <dbReference type="ChEBI" id="CHEBI:18420"/>
    </cofactor>
</comment>
<evidence type="ECO:0000256" key="2">
    <source>
        <dbReference type="ARBA" id="ARBA00010480"/>
    </source>
</evidence>
<dbReference type="NCBIfam" id="TIGR01207">
    <property type="entry name" value="rmlA"/>
    <property type="match status" value="1"/>
</dbReference>
<dbReference type="CDD" id="cd02538">
    <property type="entry name" value="G1P_TT_short"/>
    <property type="match status" value="1"/>
</dbReference>
<evidence type="ECO:0000256" key="9">
    <source>
        <dbReference type="RuleBase" id="RU003706"/>
    </source>
</evidence>
<dbReference type="InterPro" id="IPR005907">
    <property type="entry name" value="G1P_thy_trans_s"/>
</dbReference>
<reference evidence="12" key="1">
    <citation type="submission" date="2017-08" db="EMBL/GenBank/DDBJ databases">
        <title>A dynamic microbial community with high functional redundancy inhabits the cold, oxic subseafloor aquifer.</title>
        <authorList>
            <person name="Tully B.J."/>
            <person name="Wheat C.G."/>
            <person name="Glazer B.T."/>
            <person name="Huber J.A."/>
        </authorList>
    </citation>
    <scope>NUCLEOTIDE SEQUENCE [LARGE SCALE GENOMIC DNA]</scope>
</reference>
<dbReference type="GO" id="GO:0046872">
    <property type="term" value="F:metal ion binding"/>
    <property type="evidence" value="ECO:0007669"/>
    <property type="project" value="UniProtKB-KW"/>
</dbReference>
<dbReference type="Pfam" id="PF00483">
    <property type="entry name" value="NTP_transferase"/>
    <property type="match status" value="1"/>
</dbReference>
<comment type="function">
    <text evidence="9">Catalyzes the formation of dTDP-glucose, from dTTP and glucose 1-phosphate, as well as its pyrophosphorolysis.</text>
</comment>
<dbReference type="Gene3D" id="3.90.550.10">
    <property type="entry name" value="Spore Coat Polysaccharide Biosynthesis Protein SpsA, Chain A"/>
    <property type="match status" value="1"/>
</dbReference>
<evidence type="ECO:0000259" key="10">
    <source>
        <dbReference type="Pfam" id="PF00483"/>
    </source>
</evidence>
<evidence type="ECO:0000256" key="6">
    <source>
        <dbReference type="ARBA" id="ARBA00022723"/>
    </source>
</evidence>
<evidence type="ECO:0000313" key="11">
    <source>
        <dbReference type="EMBL" id="PCI91628.1"/>
    </source>
</evidence>
<evidence type="ECO:0000313" key="12">
    <source>
        <dbReference type="Proteomes" id="UP000217838"/>
    </source>
</evidence>
<keyword evidence="4 9" id="KW-0808">Transferase</keyword>
<comment type="catalytic activity">
    <reaction evidence="8 9">
        <text>dTTP + alpha-D-glucose 1-phosphate + H(+) = dTDP-alpha-D-glucose + diphosphate</text>
        <dbReference type="Rhea" id="RHEA:15225"/>
        <dbReference type="ChEBI" id="CHEBI:15378"/>
        <dbReference type="ChEBI" id="CHEBI:33019"/>
        <dbReference type="ChEBI" id="CHEBI:37568"/>
        <dbReference type="ChEBI" id="CHEBI:57477"/>
        <dbReference type="ChEBI" id="CHEBI:58601"/>
        <dbReference type="EC" id="2.7.7.24"/>
    </reaction>
</comment>
<dbReference type="GO" id="GO:0008879">
    <property type="term" value="F:glucose-1-phosphate thymidylyltransferase activity"/>
    <property type="evidence" value="ECO:0007669"/>
    <property type="project" value="UniProtKB-EC"/>
</dbReference>
<organism evidence="11 12">
    <name type="scientific">Aerophobetes bacterium</name>
    <dbReference type="NCBI Taxonomy" id="2030807"/>
    <lineage>
        <taxon>Bacteria</taxon>
        <taxon>Candidatus Aerophobota</taxon>
    </lineage>
</organism>
<evidence type="ECO:0000256" key="4">
    <source>
        <dbReference type="ARBA" id="ARBA00022679"/>
    </source>
</evidence>
<evidence type="ECO:0000256" key="3">
    <source>
        <dbReference type="ARBA" id="ARBA00012461"/>
    </source>
</evidence>
<dbReference type="FunFam" id="3.90.550.10:FF:000023">
    <property type="entry name" value="Glucose-1-phosphate thymidylyltransferase"/>
    <property type="match status" value="1"/>
</dbReference>
<keyword evidence="5 9" id="KW-0548">Nucleotidyltransferase</keyword>
<dbReference type="EC" id="2.7.7.24" evidence="3 9"/>
<sequence>MKGIILAGGLGTRLYPLTGATSKQLLPVYDKPMIYYPLSVLMQAKIFEILIISTRSDLPRFQALFKDGAHLGLKISYKIQENPGGIAEAFLIAEDFIGEDSVCLILGDNIFYGPNLEEMLDDVKDHKEGAVVFTYHVQDPTRYGVVAFDEDGEVIDIIEKPKIPPSPYAVTGLYFYDNDVISIAKSLQPSARGELEITDVNKVYLERKSLRVKFFGRGFAWLDTGTFDALYKASSYVQTIQERQGIQIACIEEIAYKNGWIDVAMLKGLAKVYHASTYGSYLEGLCPSNDMQLI</sequence>
<evidence type="ECO:0000256" key="7">
    <source>
        <dbReference type="ARBA" id="ARBA00022842"/>
    </source>
</evidence>
<dbReference type="AlphaFoldDB" id="A0A2A4Y9W0"/>
<protein>
    <recommendedName>
        <fullName evidence="3 9">Glucose-1-phosphate thymidylyltransferase</fullName>
        <ecNumber evidence="3 9">2.7.7.24</ecNumber>
    </recommendedName>
</protein>